<evidence type="ECO:0000256" key="5">
    <source>
        <dbReference type="ARBA" id="ARBA00023015"/>
    </source>
</evidence>
<evidence type="ECO:0000256" key="6">
    <source>
        <dbReference type="ARBA" id="ARBA00023163"/>
    </source>
</evidence>
<keyword evidence="4" id="KW-0862">Zinc</keyword>
<dbReference type="Gene3D" id="3.30.160.60">
    <property type="entry name" value="Classic Zinc Finger"/>
    <property type="match status" value="1"/>
</dbReference>
<dbReference type="PANTHER" id="PTHR45801:SF116">
    <property type="entry name" value="TRANSCRIPTIONAL REGULATOR TAC1-LIKE"/>
    <property type="match status" value="1"/>
</dbReference>
<feature type="domain" description="C2H2-type" evidence="10">
    <location>
        <begin position="19"/>
        <end position="46"/>
    </location>
</feature>
<accession>A0AAV8P615</accession>
<evidence type="ECO:0000256" key="7">
    <source>
        <dbReference type="ARBA" id="ARBA00023242"/>
    </source>
</evidence>
<comment type="subcellular location">
    <subcellularLocation>
        <location evidence="1">Nucleus</location>
    </subcellularLocation>
</comment>
<evidence type="ECO:0000259" key="10">
    <source>
        <dbReference type="PROSITE" id="PS50157"/>
    </source>
</evidence>
<keyword evidence="3 8" id="KW-0863">Zinc-finger</keyword>
<evidence type="ECO:0000256" key="1">
    <source>
        <dbReference type="ARBA" id="ARBA00004123"/>
    </source>
</evidence>
<protein>
    <recommendedName>
        <fullName evidence="10">C2H2-type domain-containing protein</fullName>
    </recommendedName>
</protein>
<evidence type="ECO:0000256" key="4">
    <source>
        <dbReference type="ARBA" id="ARBA00022833"/>
    </source>
</evidence>
<sequence length="175" mass="19436">MEATKIEESGDRATGARSFDCSFCKRGFSNAQALGGHMNMHRKDKAKLKHPSRCSNPFPSENAVPSYLPIVGGYMSPESHESACISAWRWSLPGAEDDSYRYGRLVDSARRSTLPSRASGHGSRSPPGGEVLEMQHVRHGLVEAELDLELRLGRSVTYLRYEDKTQGTSFMETIR</sequence>
<reference evidence="11 12" key="1">
    <citation type="submission" date="2022-12" db="EMBL/GenBank/DDBJ databases">
        <title>Chromosome-scale assembly of the Ensete ventricosum genome.</title>
        <authorList>
            <person name="Dussert Y."/>
            <person name="Stocks J."/>
            <person name="Wendawek A."/>
            <person name="Woldeyes F."/>
            <person name="Nichols R.A."/>
            <person name="Borrell J.S."/>
        </authorList>
    </citation>
    <scope>NUCLEOTIDE SEQUENCE [LARGE SCALE GENOMIC DNA]</scope>
    <source>
        <strain evidence="12">cv. Maze</strain>
        <tissue evidence="11">Seeds</tissue>
    </source>
</reference>
<dbReference type="InterPro" id="IPR013087">
    <property type="entry name" value="Znf_C2H2_type"/>
</dbReference>
<keyword evidence="6" id="KW-0804">Transcription</keyword>
<evidence type="ECO:0000313" key="12">
    <source>
        <dbReference type="Proteomes" id="UP001222027"/>
    </source>
</evidence>
<dbReference type="Proteomes" id="UP001222027">
    <property type="component" value="Unassembled WGS sequence"/>
</dbReference>
<feature type="region of interest" description="Disordered" evidence="9">
    <location>
        <begin position="111"/>
        <end position="130"/>
    </location>
</feature>
<dbReference type="SUPFAM" id="SSF57667">
    <property type="entry name" value="beta-beta-alpha zinc fingers"/>
    <property type="match status" value="1"/>
</dbReference>
<evidence type="ECO:0000256" key="8">
    <source>
        <dbReference type="PROSITE-ProRule" id="PRU00042"/>
    </source>
</evidence>
<comment type="caution">
    <text evidence="11">The sequence shown here is derived from an EMBL/GenBank/DDBJ whole genome shotgun (WGS) entry which is preliminary data.</text>
</comment>
<dbReference type="GO" id="GO:0008270">
    <property type="term" value="F:zinc ion binding"/>
    <property type="evidence" value="ECO:0007669"/>
    <property type="project" value="UniProtKB-KW"/>
</dbReference>
<dbReference type="PROSITE" id="PS00028">
    <property type="entry name" value="ZINC_FINGER_C2H2_1"/>
    <property type="match status" value="1"/>
</dbReference>
<proteinExistence type="predicted"/>
<dbReference type="InterPro" id="IPR036236">
    <property type="entry name" value="Znf_C2H2_sf"/>
</dbReference>
<dbReference type="InterPro" id="IPR052426">
    <property type="entry name" value="Plant_dev_regulator"/>
</dbReference>
<evidence type="ECO:0000313" key="11">
    <source>
        <dbReference type="EMBL" id="KAJ8466786.1"/>
    </source>
</evidence>
<name>A0AAV8P615_ENSVE</name>
<dbReference type="AlphaFoldDB" id="A0AAV8P615"/>
<keyword evidence="12" id="KW-1185">Reference proteome</keyword>
<gene>
    <name evidence="11" type="ORF">OPV22_029338</name>
</gene>
<dbReference type="PANTHER" id="PTHR45801">
    <property type="entry name" value="OS07G0101800 PROTEIN"/>
    <property type="match status" value="1"/>
</dbReference>
<keyword evidence="2" id="KW-0479">Metal-binding</keyword>
<dbReference type="PROSITE" id="PS50157">
    <property type="entry name" value="ZINC_FINGER_C2H2_2"/>
    <property type="match status" value="1"/>
</dbReference>
<organism evidence="11 12">
    <name type="scientific">Ensete ventricosum</name>
    <name type="common">Abyssinian banana</name>
    <name type="synonym">Musa ensete</name>
    <dbReference type="NCBI Taxonomy" id="4639"/>
    <lineage>
        <taxon>Eukaryota</taxon>
        <taxon>Viridiplantae</taxon>
        <taxon>Streptophyta</taxon>
        <taxon>Embryophyta</taxon>
        <taxon>Tracheophyta</taxon>
        <taxon>Spermatophyta</taxon>
        <taxon>Magnoliopsida</taxon>
        <taxon>Liliopsida</taxon>
        <taxon>Zingiberales</taxon>
        <taxon>Musaceae</taxon>
        <taxon>Ensete</taxon>
    </lineage>
</organism>
<evidence type="ECO:0000256" key="9">
    <source>
        <dbReference type="SAM" id="MobiDB-lite"/>
    </source>
</evidence>
<dbReference type="GO" id="GO:0005634">
    <property type="term" value="C:nucleus"/>
    <property type="evidence" value="ECO:0007669"/>
    <property type="project" value="UniProtKB-SubCell"/>
</dbReference>
<dbReference type="EMBL" id="JAQQAF010000008">
    <property type="protein sequence ID" value="KAJ8466786.1"/>
    <property type="molecule type" value="Genomic_DNA"/>
</dbReference>
<evidence type="ECO:0000256" key="3">
    <source>
        <dbReference type="ARBA" id="ARBA00022771"/>
    </source>
</evidence>
<evidence type="ECO:0000256" key="2">
    <source>
        <dbReference type="ARBA" id="ARBA00022723"/>
    </source>
</evidence>
<keyword evidence="5" id="KW-0805">Transcription regulation</keyword>
<keyword evidence="7" id="KW-0539">Nucleus</keyword>